<evidence type="ECO:0000313" key="2">
    <source>
        <dbReference type="Proteomes" id="UP000515908"/>
    </source>
</evidence>
<organism evidence="1 2">
    <name type="scientific">Angomonas deanei</name>
    <dbReference type="NCBI Taxonomy" id="59799"/>
    <lineage>
        <taxon>Eukaryota</taxon>
        <taxon>Discoba</taxon>
        <taxon>Euglenozoa</taxon>
        <taxon>Kinetoplastea</taxon>
        <taxon>Metakinetoplastina</taxon>
        <taxon>Trypanosomatida</taxon>
        <taxon>Trypanosomatidae</taxon>
        <taxon>Strigomonadinae</taxon>
        <taxon>Angomonas</taxon>
    </lineage>
</organism>
<reference evidence="1 2" key="1">
    <citation type="submission" date="2020-08" db="EMBL/GenBank/DDBJ databases">
        <authorList>
            <person name="Newling K."/>
            <person name="Davey J."/>
            <person name="Forrester S."/>
        </authorList>
    </citation>
    <scope>NUCLEOTIDE SEQUENCE [LARGE SCALE GENOMIC DNA]</scope>
    <source>
        <strain evidence="2">Crithidia deanei Carvalho (ATCC PRA-265)</strain>
    </source>
</reference>
<sequence>MTADPLVEMVSSLCRWPVRSTTAQAFINARLSELHDVLTAHQVTEAIRGLLFLSVSPKSEVLLRLTARASRIASALNEYNVLTLFDSPNSFRLLSDPSVTTPLLLAAAHKVRDPAQRQRIGTKVARSDLPPDFLTPHLQRLRCLTPGESRPLQLSH</sequence>
<protein>
    <submittedName>
        <fullName evidence="1">Uncharacterized protein</fullName>
    </submittedName>
</protein>
<keyword evidence="2" id="KW-1185">Reference proteome</keyword>
<dbReference type="VEuPathDB" id="TriTrypDB:ADEAN_000514500"/>
<name>A0A7G2CCW3_9TRYP</name>
<dbReference type="Proteomes" id="UP000515908">
    <property type="component" value="Chromosome 09"/>
</dbReference>
<evidence type="ECO:0000313" key="1">
    <source>
        <dbReference type="EMBL" id="CAD2217666.1"/>
    </source>
</evidence>
<dbReference type="EMBL" id="LR877153">
    <property type="protein sequence ID" value="CAD2217666.1"/>
    <property type="molecule type" value="Genomic_DNA"/>
</dbReference>
<proteinExistence type="predicted"/>
<accession>A0A7G2CCW3</accession>
<gene>
    <name evidence="1" type="ORF">ADEAN_000514500</name>
</gene>
<dbReference type="AlphaFoldDB" id="A0A7G2CCW3"/>